<feature type="domain" description="BZIP" evidence="2">
    <location>
        <begin position="21"/>
        <end position="35"/>
    </location>
</feature>
<feature type="region of interest" description="Disordered" evidence="1">
    <location>
        <begin position="112"/>
        <end position="147"/>
    </location>
</feature>
<evidence type="ECO:0000313" key="4">
    <source>
        <dbReference type="Proteomes" id="UP000887229"/>
    </source>
</evidence>
<evidence type="ECO:0000259" key="2">
    <source>
        <dbReference type="PROSITE" id="PS00036"/>
    </source>
</evidence>
<dbReference type="PANTHER" id="PTHR38116:SF5">
    <property type="entry name" value="BZIP DOMAIN-CONTAINING PROTEIN"/>
    <property type="match status" value="1"/>
</dbReference>
<evidence type="ECO:0000313" key="3">
    <source>
        <dbReference type="EMBL" id="KAG9256960.1"/>
    </source>
</evidence>
<organism evidence="3 4">
    <name type="scientific">Emericellopsis atlantica</name>
    <dbReference type="NCBI Taxonomy" id="2614577"/>
    <lineage>
        <taxon>Eukaryota</taxon>
        <taxon>Fungi</taxon>
        <taxon>Dikarya</taxon>
        <taxon>Ascomycota</taxon>
        <taxon>Pezizomycotina</taxon>
        <taxon>Sordariomycetes</taxon>
        <taxon>Hypocreomycetidae</taxon>
        <taxon>Hypocreales</taxon>
        <taxon>Bionectriaceae</taxon>
        <taxon>Emericellopsis</taxon>
    </lineage>
</organism>
<feature type="compositionally biased region" description="Basic and acidic residues" evidence="1">
    <location>
        <begin position="14"/>
        <end position="25"/>
    </location>
</feature>
<gene>
    <name evidence="3" type="ORF">F5Z01DRAFT_647169</name>
</gene>
<dbReference type="GeneID" id="70293867"/>
<dbReference type="GO" id="GO:0003700">
    <property type="term" value="F:DNA-binding transcription factor activity"/>
    <property type="evidence" value="ECO:0007669"/>
    <property type="project" value="InterPro"/>
</dbReference>
<dbReference type="InterPro" id="IPR021833">
    <property type="entry name" value="DUF3425"/>
</dbReference>
<accession>A0A9P7ZRM6</accession>
<comment type="caution">
    <text evidence="3">The sequence shown here is derived from an EMBL/GenBank/DDBJ whole genome shotgun (WGS) entry which is preliminary data.</text>
</comment>
<dbReference type="CDD" id="cd14688">
    <property type="entry name" value="bZIP_YAP"/>
    <property type="match status" value="1"/>
</dbReference>
<dbReference type="Pfam" id="PF11905">
    <property type="entry name" value="DUF3425"/>
    <property type="match status" value="1"/>
</dbReference>
<sequence length="411" mass="45773">MDAQHAKVAKRQPQRRDPDARREQNRNASRNYRQKRKEKLALLDQLTSQSTVSVDQPRQSNSHASNSQSSREECHSADPMLDPEIELIDRAVDQAASHAHAAQRNHALTGRLTDHGFDAHPSNALSTNESWQLSNSSSSTSLTPTSHEDDEAVLAALQHIQTLSASQKRALLSHLKEQTPALEPTPTIIPGATWASSDTPPGPPRSRLQEEARRFATFIDRHITGKLSPMQLSRIYVVEAGLFGALFANCYALGMSDIGPMMVEDGCSPFSIDPETGYHESQLLAVKPRFRSITPDLQPTDIQLTFGHHPYIDVIPFGDFRQRTLQALSAEDGALDEDQLCIDLGGGGLVCWGSQQNSLGMEAGVPWDARSWEPQMWFMKKYWDLVGGFGGEMYKSLVWWHQARGQQISWE</sequence>
<dbReference type="InterPro" id="IPR004827">
    <property type="entry name" value="bZIP"/>
</dbReference>
<dbReference type="RefSeq" id="XP_046120884.1">
    <property type="nucleotide sequence ID" value="XM_046262964.1"/>
</dbReference>
<feature type="region of interest" description="Disordered" evidence="1">
    <location>
        <begin position="1"/>
        <end position="77"/>
    </location>
</feature>
<proteinExistence type="predicted"/>
<feature type="region of interest" description="Disordered" evidence="1">
    <location>
        <begin position="182"/>
        <end position="207"/>
    </location>
</feature>
<feature type="compositionally biased region" description="Low complexity" evidence="1">
    <location>
        <begin position="59"/>
        <end position="69"/>
    </location>
</feature>
<dbReference type="AlphaFoldDB" id="A0A9P7ZRM6"/>
<dbReference type="PANTHER" id="PTHR38116">
    <property type="entry name" value="CHROMOSOME 7, WHOLE GENOME SHOTGUN SEQUENCE"/>
    <property type="match status" value="1"/>
</dbReference>
<dbReference type="EMBL" id="MU251246">
    <property type="protein sequence ID" value="KAG9256960.1"/>
    <property type="molecule type" value="Genomic_DNA"/>
</dbReference>
<reference evidence="3" key="1">
    <citation type="journal article" date="2021" name="IMA Fungus">
        <title>Genomic characterization of three marine fungi, including Emericellopsis atlantica sp. nov. with signatures of a generalist lifestyle and marine biomass degradation.</title>
        <authorList>
            <person name="Hagestad O.C."/>
            <person name="Hou L."/>
            <person name="Andersen J.H."/>
            <person name="Hansen E.H."/>
            <person name="Altermark B."/>
            <person name="Li C."/>
            <person name="Kuhnert E."/>
            <person name="Cox R.J."/>
            <person name="Crous P.W."/>
            <person name="Spatafora J.W."/>
            <person name="Lail K."/>
            <person name="Amirebrahimi M."/>
            <person name="Lipzen A."/>
            <person name="Pangilinan J."/>
            <person name="Andreopoulos W."/>
            <person name="Hayes R.D."/>
            <person name="Ng V."/>
            <person name="Grigoriev I.V."/>
            <person name="Jackson S.A."/>
            <person name="Sutton T.D.S."/>
            <person name="Dobson A.D.W."/>
            <person name="Rama T."/>
        </authorList>
    </citation>
    <scope>NUCLEOTIDE SEQUENCE</scope>
    <source>
        <strain evidence="3">TS7</strain>
    </source>
</reference>
<dbReference type="OrthoDB" id="2245989at2759"/>
<keyword evidence="4" id="KW-1185">Reference proteome</keyword>
<protein>
    <recommendedName>
        <fullName evidence="2">BZIP domain-containing protein</fullName>
    </recommendedName>
</protein>
<name>A0A9P7ZRM6_9HYPO</name>
<dbReference type="PROSITE" id="PS00036">
    <property type="entry name" value="BZIP_BASIC"/>
    <property type="match status" value="1"/>
</dbReference>
<feature type="compositionally biased region" description="Polar residues" evidence="1">
    <location>
        <begin position="45"/>
        <end position="58"/>
    </location>
</feature>
<dbReference type="Proteomes" id="UP000887229">
    <property type="component" value="Unassembled WGS sequence"/>
</dbReference>
<evidence type="ECO:0000256" key="1">
    <source>
        <dbReference type="SAM" id="MobiDB-lite"/>
    </source>
</evidence>
<feature type="compositionally biased region" description="Low complexity" evidence="1">
    <location>
        <begin position="126"/>
        <end position="145"/>
    </location>
</feature>